<organism evidence="1">
    <name type="scientific">Symploca sp. SIO1C4</name>
    <dbReference type="NCBI Taxonomy" id="2607765"/>
    <lineage>
        <taxon>Bacteria</taxon>
        <taxon>Bacillati</taxon>
        <taxon>Cyanobacteriota</taxon>
        <taxon>Cyanophyceae</taxon>
        <taxon>Coleofasciculales</taxon>
        <taxon>Coleofasciculaceae</taxon>
        <taxon>Symploca</taxon>
    </lineage>
</organism>
<sequence>MNENSEKYKTPQEKLGTLLEKVENDLRKSNSDTTWQQLTEIWRNRNSSQEKIGVVEK</sequence>
<dbReference type="AlphaFoldDB" id="A0A6B3N8N8"/>
<proteinExistence type="predicted"/>
<dbReference type="EMBL" id="JAAHFQ010000140">
    <property type="protein sequence ID" value="NER27833.1"/>
    <property type="molecule type" value="Genomic_DNA"/>
</dbReference>
<comment type="caution">
    <text evidence="1">The sequence shown here is derived from an EMBL/GenBank/DDBJ whole genome shotgun (WGS) entry which is preliminary data.</text>
</comment>
<accession>A0A6B3N8N8</accession>
<reference evidence="1" key="1">
    <citation type="submission" date="2019-11" db="EMBL/GenBank/DDBJ databases">
        <title>Genomic insights into an expanded diversity of filamentous marine cyanobacteria reveals the extraordinary biosynthetic potential of Moorea and Okeania.</title>
        <authorList>
            <person name="Ferreira Leao T."/>
            <person name="Wang M."/>
            <person name="Moss N."/>
            <person name="Da Silva R."/>
            <person name="Sanders J."/>
            <person name="Nurk S."/>
            <person name="Gurevich A."/>
            <person name="Humphrey G."/>
            <person name="Reher R."/>
            <person name="Zhu Q."/>
            <person name="Belda-Ferre P."/>
            <person name="Glukhov E."/>
            <person name="Rex R."/>
            <person name="Dorrestein P.C."/>
            <person name="Knight R."/>
            <person name="Pevzner P."/>
            <person name="Gerwick W.H."/>
            <person name="Gerwick L."/>
        </authorList>
    </citation>
    <scope>NUCLEOTIDE SEQUENCE</scope>
    <source>
        <strain evidence="1">SIO1C4</strain>
    </source>
</reference>
<protein>
    <submittedName>
        <fullName evidence="1">Uncharacterized protein</fullName>
    </submittedName>
</protein>
<evidence type="ECO:0000313" key="1">
    <source>
        <dbReference type="EMBL" id="NER27833.1"/>
    </source>
</evidence>
<gene>
    <name evidence="1" type="ORF">F6J89_09420</name>
</gene>
<name>A0A6B3N8N8_9CYAN</name>